<proteinExistence type="predicted"/>
<accession>A0A382A924</accession>
<organism evidence="1">
    <name type="scientific">marine metagenome</name>
    <dbReference type="NCBI Taxonomy" id="408172"/>
    <lineage>
        <taxon>unclassified sequences</taxon>
        <taxon>metagenomes</taxon>
        <taxon>ecological metagenomes</taxon>
    </lineage>
</organism>
<sequence>MFSVLKEKNIAKPILLTYKGEESSFDHAKIDRSKLYGKKRRIALDQDGNECQRANLMDDGSLILKSGMTAQGYFTKNEKWIPNKDLIGLSLDKKPLDLKPSTLGVATEMTLQDELEDLADLSVQSIYSLEPIEIADKTKSLFDSGNVFRFAFNYRADYHKETGYILKNKEGYFALIGIPSSSEWLELEQIVKEDFDENLTEQEDIDFEMF</sequence>
<gene>
    <name evidence="1" type="ORF">METZ01_LOCUS150902</name>
</gene>
<dbReference type="EMBL" id="UINC01024435">
    <property type="protein sequence ID" value="SVA98048.1"/>
    <property type="molecule type" value="Genomic_DNA"/>
</dbReference>
<evidence type="ECO:0000313" key="1">
    <source>
        <dbReference type="EMBL" id="SVA98048.1"/>
    </source>
</evidence>
<protein>
    <submittedName>
        <fullName evidence="1">Uncharacterized protein</fullName>
    </submittedName>
</protein>
<reference evidence="1" key="1">
    <citation type="submission" date="2018-05" db="EMBL/GenBank/DDBJ databases">
        <authorList>
            <person name="Lanie J.A."/>
            <person name="Ng W.-L."/>
            <person name="Kazmierczak K.M."/>
            <person name="Andrzejewski T.M."/>
            <person name="Davidsen T.M."/>
            <person name="Wayne K.J."/>
            <person name="Tettelin H."/>
            <person name="Glass J.I."/>
            <person name="Rusch D."/>
            <person name="Podicherti R."/>
            <person name="Tsui H.-C.T."/>
            <person name="Winkler M.E."/>
        </authorList>
    </citation>
    <scope>NUCLEOTIDE SEQUENCE</scope>
</reference>
<name>A0A382A924_9ZZZZ</name>
<dbReference type="AlphaFoldDB" id="A0A382A924"/>